<sequence>MKSCLHHYLFALLVVTTLGPLAAWSQQLRLDLKPVMLTNEAEVGDPAGLVDEQRDIIGPPVGKPSHAWEVNSRFWNEFPFSAYLDLGTTKNLSSLWLFDTNGSGDVVISAGEPGKWQEVETYDCGSYLKWVEVKLDVTTRYLRITRITPGANFSEIAVYEYSDEAFQQRVALKAEKARREAERQAALQQAREEALKRPLIEMAPYGMLSLVDEIDCSAAGVRESPTGVSKVETILGRPARVLPPTASEAAYFTYRIGKMKLLRPSGVYVLAVDYPEDAPRSMLVINTGNETSRGFHTGETLGDALHPKYVNNLVESIDVPLTGEWQTWSLLFRLHDRFPETGLLRGAEPRPLTPENGFDVTIAQFSAENTPISQGAAVGRIRLFEVVDPHKLTQTVTLPPEDLPRRHLFWREEMADGIIDFKTPEAGLANPLDWYRYKAELMLFLGMRTYSKDLLEFGACQHWDTEPHGGNDWMFHDSTSKHLWAEVVELMGSYGFEILPYYEYSGSKGYKGLGNQRRARPLTRDDAYTHISWVESANADLTDPDTIDDFQKMLDLTVLRLRSRANFAGIWIRSRGQMPISFSDKALSRFSKEAADDRPVTRETLKVDADLYGKYLEWWGRKRRDFLIAMRDYLQSNGVPEASVLFTGSPSEPGVSFNTWDPLMVTDQPDLWQPILQQPQHAAGDRGAITPLTIQQVVDGNLYLQALTTPGLNWGDWEVHHSRPADDPQQYQDVRDVMLTHAFNRNYTVASPQTMQAYRTPSGLAMVRHYTLNENMMFDKKDEDKIGYFVVDIERAGPYCMMAEALAVANGDPTMIGYLVGCNFGRGFPQYVRNFNANYLALPALPSQVLEHAASDREVVVRSIVTEKHGIWIAVVNTSLHGKQGVSIALPSGQATDAVTGAPVPVSAGKATLDMYPCQLRTFRVRSVKGIR</sequence>
<dbReference type="OrthoDB" id="224295at2"/>
<reference evidence="1 2" key="1">
    <citation type="submission" date="2019-02" db="EMBL/GenBank/DDBJ databases">
        <title>Deep-cultivation of Planctomycetes and their phenomic and genomic characterization uncovers novel biology.</title>
        <authorList>
            <person name="Wiegand S."/>
            <person name="Jogler M."/>
            <person name="Boedeker C."/>
            <person name="Pinto D."/>
            <person name="Vollmers J."/>
            <person name="Rivas-Marin E."/>
            <person name="Kohn T."/>
            <person name="Peeters S.H."/>
            <person name="Heuer A."/>
            <person name="Rast P."/>
            <person name="Oberbeckmann S."/>
            <person name="Bunk B."/>
            <person name="Jeske O."/>
            <person name="Meyerdierks A."/>
            <person name="Storesund J.E."/>
            <person name="Kallscheuer N."/>
            <person name="Luecker S."/>
            <person name="Lage O.M."/>
            <person name="Pohl T."/>
            <person name="Merkel B.J."/>
            <person name="Hornburger P."/>
            <person name="Mueller R.-W."/>
            <person name="Bruemmer F."/>
            <person name="Labrenz M."/>
            <person name="Spormann A.M."/>
            <person name="Op Den Camp H."/>
            <person name="Overmann J."/>
            <person name="Amann R."/>
            <person name="Jetten M.S.M."/>
            <person name="Mascher T."/>
            <person name="Medema M.H."/>
            <person name="Devos D.P."/>
            <person name="Kaster A.-K."/>
            <person name="Ovreas L."/>
            <person name="Rohde M."/>
            <person name="Galperin M.Y."/>
            <person name="Jogler C."/>
        </authorList>
    </citation>
    <scope>NUCLEOTIDE SEQUENCE [LARGE SCALE GENOMIC DNA]</scope>
    <source>
        <strain evidence="1 2">Poly41</strain>
    </source>
</reference>
<protein>
    <submittedName>
        <fullName evidence="1">Uncharacterized protein</fullName>
    </submittedName>
</protein>
<keyword evidence="2" id="KW-1185">Reference proteome</keyword>
<comment type="caution">
    <text evidence="1">The sequence shown here is derived from an EMBL/GenBank/DDBJ whole genome shotgun (WGS) entry which is preliminary data.</text>
</comment>
<proteinExistence type="predicted"/>
<gene>
    <name evidence="1" type="ORF">Poly41_68690</name>
</gene>
<dbReference type="Proteomes" id="UP000319143">
    <property type="component" value="Unassembled WGS sequence"/>
</dbReference>
<evidence type="ECO:0000313" key="1">
    <source>
        <dbReference type="EMBL" id="TWU28830.1"/>
    </source>
</evidence>
<dbReference type="EMBL" id="SJPV01000028">
    <property type="protein sequence ID" value="TWU28830.1"/>
    <property type="molecule type" value="Genomic_DNA"/>
</dbReference>
<organism evidence="1 2">
    <name type="scientific">Novipirellula artificiosorum</name>
    <dbReference type="NCBI Taxonomy" id="2528016"/>
    <lineage>
        <taxon>Bacteria</taxon>
        <taxon>Pseudomonadati</taxon>
        <taxon>Planctomycetota</taxon>
        <taxon>Planctomycetia</taxon>
        <taxon>Pirellulales</taxon>
        <taxon>Pirellulaceae</taxon>
        <taxon>Novipirellula</taxon>
    </lineage>
</organism>
<dbReference type="RefSeq" id="WP_146531519.1">
    <property type="nucleotide sequence ID" value="NZ_SJPV01000028.1"/>
</dbReference>
<accession>A0A5C6CW96</accession>
<evidence type="ECO:0000313" key="2">
    <source>
        <dbReference type="Proteomes" id="UP000319143"/>
    </source>
</evidence>
<dbReference type="AlphaFoldDB" id="A0A5C6CW96"/>
<name>A0A5C6CW96_9BACT</name>